<gene>
    <name evidence="1" type="ORF">Daus18300_010865</name>
</gene>
<sequence length="186" mass="20699">MDVLQMCTMQNISSDPKSQASFFGLWMKLVSTYTNMALKVWGDRPVAIHGITSRMTGTNGTGSSFFDGMPVECFVPSLLWRWKHGKGIRPNQNITTSSDKMRITAECRVNTLSWASIEGATAFTYKWPFCAAGSLQTILSPQVDSGDLTLQNRTQVIDLLHHNRPSTVLGYLGDNHLEHARVEDTT</sequence>
<dbReference type="EMBL" id="JAWRVE010000125">
    <property type="protein sequence ID" value="KAL1855887.1"/>
    <property type="molecule type" value="Genomic_DNA"/>
</dbReference>
<reference evidence="1 2" key="1">
    <citation type="journal article" date="2024" name="IMA Fungus">
        <title>IMA Genome - F19 : A genome assembly and annotation guide to empower mycologists, including annotated draft genome sequences of Ceratocystis pirilliformis, Diaporthe australafricana, Fusarium ophioides, Paecilomyces lecythidis, and Sporothrix stenoceras.</title>
        <authorList>
            <person name="Aylward J."/>
            <person name="Wilson A.M."/>
            <person name="Visagie C.M."/>
            <person name="Spraker J."/>
            <person name="Barnes I."/>
            <person name="Buitendag C."/>
            <person name="Ceriani C."/>
            <person name="Del Mar Angel L."/>
            <person name="du Plessis D."/>
            <person name="Fuchs T."/>
            <person name="Gasser K."/>
            <person name="Kramer D."/>
            <person name="Li W."/>
            <person name="Munsamy K."/>
            <person name="Piso A."/>
            <person name="Price J.L."/>
            <person name="Sonnekus B."/>
            <person name="Thomas C."/>
            <person name="van der Nest A."/>
            <person name="van Dijk A."/>
            <person name="van Heerden A."/>
            <person name="van Vuuren N."/>
            <person name="Yilmaz N."/>
            <person name="Duong T.A."/>
            <person name="van der Merwe N.A."/>
            <person name="Wingfield M.J."/>
            <person name="Wingfield B.D."/>
        </authorList>
    </citation>
    <scope>NUCLEOTIDE SEQUENCE [LARGE SCALE GENOMIC DNA]</scope>
    <source>
        <strain evidence="1 2">CMW 18300</strain>
    </source>
</reference>
<accession>A0ABR3W8R9</accession>
<evidence type="ECO:0000313" key="2">
    <source>
        <dbReference type="Proteomes" id="UP001583177"/>
    </source>
</evidence>
<organism evidence="1 2">
    <name type="scientific">Diaporthe australafricana</name>
    <dbReference type="NCBI Taxonomy" id="127596"/>
    <lineage>
        <taxon>Eukaryota</taxon>
        <taxon>Fungi</taxon>
        <taxon>Dikarya</taxon>
        <taxon>Ascomycota</taxon>
        <taxon>Pezizomycotina</taxon>
        <taxon>Sordariomycetes</taxon>
        <taxon>Sordariomycetidae</taxon>
        <taxon>Diaporthales</taxon>
        <taxon>Diaporthaceae</taxon>
        <taxon>Diaporthe</taxon>
    </lineage>
</organism>
<dbReference type="Proteomes" id="UP001583177">
    <property type="component" value="Unassembled WGS sequence"/>
</dbReference>
<proteinExistence type="predicted"/>
<comment type="caution">
    <text evidence="1">The sequence shown here is derived from an EMBL/GenBank/DDBJ whole genome shotgun (WGS) entry which is preliminary data.</text>
</comment>
<protein>
    <submittedName>
        <fullName evidence="1">Uncharacterized protein</fullName>
    </submittedName>
</protein>
<name>A0ABR3W8R9_9PEZI</name>
<keyword evidence="2" id="KW-1185">Reference proteome</keyword>
<evidence type="ECO:0000313" key="1">
    <source>
        <dbReference type="EMBL" id="KAL1855887.1"/>
    </source>
</evidence>